<dbReference type="Pfam" id="PF00698">
    <property type="entry name" value="Acyl_transf_1"/>
    <property type="match status" value="1"/>
</dbReference>
<gene>
    <name evidence="7" type="ORF">LCGC14_1803800</name>
</gene>
<name>A0A0F9GNX6_9ZZZZ</name>
<evidence type="ECO:0000256" key="3">
    <source>
        <dbReference type="ARBA" id="ARBA00022679"/>
    </source>
</evidence>
<dbReference type="PANTHER" id="PTHR42681:SF1">
    <property type="entry name" value="MALONYL-COA-ACYL CARRIER PROTEIN TRANSACYLASE, MITOCHONDRIAL"/>
    <property type="match status" value="1"/>
</dbReference>
<dbReference type="PIRSF" id="PIRSF000446">
    <property type="entry name" value="Mct"/>
    <property type="match status" value="1"/>
</dbReference>
<reference evidence="7" key="1">
    <citation type="journal article" date="2015" name="Nature">
        <title>Complex archaea that bridge the gap between prokaryotes and eukaryotes.</title>
        <authorList>
            <person name="Spang A."/>
            <person name="Saw J.H."/>
            <person name="Jorgensen S.L."/>
            <person name="Zaremba-Niedzwiedzka K."/>
            <person name="Martijn J."/>
            <person name="Lind A.E."/>
            <person name="van Eijk R."/>
            <person name="Schleper C."/>
            <person name="Guy L."/>
            <person name="Ettema T.J."/>
        </authorList>
    </citation>
    <scope>NUCLEOTIDE SEQUENCE</scope>
</reference>
<dbReference type="SMART" id="SM00827">
    <property type="entry name" value="PKS_AT"/>
    <property type="match status" value="1"/>
</dbReference>
<comment type="similarity">
    <text evidence="1">Belongs to the FabD family.</text>
</comment>
<dbReference type="InterPro" id="IPR004410">
    <property type="entry name" value="Malonyl_CoA-ACP_transAc_FabD"/>
</dbReference>
<dbReference type="GO" id="GO:0006633">
    <property type="term" value="P:fatty acid biosynthetic process"/>
    <property type="evidence" value="ECO:0007669"/>
    <property type="project" value="TreeGrafter"/>
</dbReference>
<evidence type="ECO:0000256" key="1">
    <source>
        <dbReference type="ARBA" id="ARBA00008217"/>
    </source>
</evidence>
<comment type="caution">
    <text evidence="7">The sequence shown here is derived from an EMBL/GenBank/DDBJ whole genome shotgun (WGS) entry which is preliminary data.</text>
</comment>
<dbReference type="Gene3D" id="3.30.70.250">
    <property type="entry name" value="Malonyl-CoA ACP transacylase, ACP-binding"/>
    <property type="match status" value="1"/>
</dbReference>
<dbReference type="NCBIfam" id="TIGR00128">
    <property type="entry name" value="fabD"/>
    <property type="match status" value="1"/>
</dbReference>
<dbReference type="EMBL" id="LAZR01017420">
    <property type="protein sequence ID" value="KKM00499.1"/>
    <property type="molecule type" value="Genomic_DNA"/>
</dbReference>
<evidence type="ECO:0000259" key="6">
    <source>
        <dbReference type="SMART" id="SM00827"/>
    </source>
</evidence>
<dbReference type="GO" id="GO:0004314">
    <property type="term" value="F:[acyl-carrier-protein] S-malonyltransferase activity"/>
    <property type="evidence" value="ECO:0007669"/>
    <property type="project" value="UniProtKB-EC"/>
</dbReference>
<comment type="catalytic activity">
    <reaction evidence="5">
        <text>holo-[ACP] + malonyl-CoA = malonyl-[ACP] + CoA</text>
        <dbReference type="Rhea" id="RHEA:41792"/>
        <dbReference type="Rhea" id="RHEA-COMP:9623"/>
        <dbReference type="Rhea" id="RHEA-COMP:9685"/>
        <dbReference type="ChEBI" id="CHEBI:57287"/>
        <dbReference type="ChEBI" id="CHEBI:57384"/>
        <dbReference type="ChEBI" id="CHEBI:64479"/>
        <dbReference type="ChEBI" id="CHEBI:78449"/>
        <dbReference type="EC" id="2.3.1.39"/>
    </reaction>
</comment>
<dbReference type="SUPFAM" id="SSF55048">
    <property type="entry name" value="Probable ACP-binding domain of malonyl-CoA ACP transacylase"/>
    <property type="match status" value="1"/>
</dbReference>
<feature type="domain" description="Malonyl-CoA:ACP transacylase (MAT)" evidence="6">
    <location>
        <begin position="34"/>
        <end position="332"/>
    </location>
</feature>
<evidence type="ECO:0000256" key="5">
    <source>
        <dbReference type="ARBA" id="ARBA00048462"/>
    </source>
</evidence>
<keyword evidence="4" id="KW-0012">Acyltransferase</keyword>
<dbReference type="InterPro" id="IPR024925">
    <property type="entry name" value="Malonyl_CoA-ACP_transAc"/>
</dbReference>
<organism evidence="7">
    <name type="scientific">marine sediment metagenome</name>
    <dbReference type="NCBI Taxonomy" id="412755"/>
    <lineage>
        <taxon>unclassified sequences</taxon>
        <taxon>metagenomes</taxon>
        <taxon>ecological metagenomes</taxon>
    </lineage>
</organism>
<dbReference type="AlphaFoldDB" id="A0A0F9GNX6"/>
<keyword evidence="3" id="KW-0808">Transferase</keyword>
<dbReference type="GO" id="GO:0005829">
    <property type="term" value="C:cytosol"/>
    <property type="evidence" value="ECO:0007669"/>
    <property type="project" value="TreeGrafter"/>
</dbReference>
<dbReference type="InterPro" id="IPR001227">
    <property type="entry name" value="Ac_transferase_dom_sf"/>
</dbReference>
<dbReference type="InterPro" id="IPR016036">
    <property type="entry name" value="Malonyl_transacylase_ACP-bd"/>
</dbReference>
<accession>A0A0F9GNX6</accession>
<evidence type="ECO:0000256" key="2">
    <source>
        <dbReference type="ARBA" id="ARBA00013258"/>
    </source>
</evidence>
<protein>
    <recommendedName>
        <fullName evidence="2">[acyl-carrier-protein] S-malonyltransferase</fullName>
        <ecNumber evidence="2">2.3.1.39</ecNumber>
    </recommendedName>
</protein>
<dbReference type="InterPro" id="IPR016035">
    <property type="entry name" value="Acyl_Trfase/lysoPLipase"/>
</dbReference>
<dbReference type="SUPFAM" id="SSF52151">
    <property type="entry name" value="FabD/lysophospholipase-like"/>
    <property type="match status" value="1"/>
</dbReference>
<dbReference type="EC" id="2.3.1.39" evidence="2"/>
<dbReference type="PANTHER" id="PTHR42681">
    <property type="entry name" value="MALONYL-COA-ACYL CARRIER PROTEIN TRANSACYLASE, MITOCHONDRIAL"/>
    <property type="match status" value="1"/>
</dbReference>
<sequence length="333" mass="34968">MRPRGTDMPQASALSTHLAERLRATPRDASLAILFPGQGSHQVGAGRDLFDAFPLAREVFERADQVLRFPLTKLCFEGPAEELRDTANAQPAILAASLACLAAALESGALQRQPAFVAGHSLGEFTALVAAGALSLEDAVSLVATRGRLMQEASERQPGTMAAIIGLDGEALDEIYRGSGVELCNYNSPSQVVVGGPVAAVEEASRLAKERGGRALAVNVSGAFHTSLMAPAAEEFAAAVDACPIHDPSIPVIANTSGEPLTSATAVREELRQQIIRPVLWHQSMMKMTSAEVTTFMEIGPGRVLSGLVKRAGPGLTALNLDSVDSLEALRNV</sequence>
<dbReference type="InterPro" id="IPR050858">
    <property type="entry name" value="Mal-CoA-ACP_Trans/PKS_FabD"/>
</dbReference>
<dbReference type="InterPro" id="IPR014043">
    <property type="entry name" value="Acyl_transferase_dom"/>
</dbReference>
<proteinExistence type="inferred from homology"/>
<dbReference type="Gene3D" id="3.40.366.10">
    <property type="entry name" value="Malonyl-Coenzyme A Acyl Carrier Protein, domain 2"/>
    <property type="match status" value="1"/>
</dbReference>
<evidence type="ECO:0000313" key="7">
    <source>
        <dbReference type="EMBL" id="KKM00499.1"/>
    </source>
</evidence>
<evidence type="ECO:0000256" key="4">
    <source>
        <dbReference type="ARBA" id="ARBA00023315"/>
    </source>
</evidence>